<organism evidence="3 4">
    <name type="scientific">Pseudomonas indica</name>
    <dbReference type="NCBI Taxonomy" id="137658"/>
    <lineage>
        <taxon>Bacteria</taxon>
        <taxon>Pseudomonadati</taxon>
        <taxon>Pseudomonadota</taxon>
        <taxon>Gammaproteobacteria</taxon>
        <taxon>Pseudomonadales</taxon>
        <taxon>Pseudomonadaceae</taxon>
        <taxon>Pseudomonas</taxon>
    </lineage>
</organism>
<feature type="chain" id="PRO_5011523824" evidence="1">
    <location>
        <begin position="29"/>
        <end position="124"/>
    </location>
</feature>
<evidence type="ECO:0000313" key="3">
    <source>
        <dbReference type="EMBL" id="SDK65766.1"/>
    </source>
</evidence>
<dbReference type="SMART" id="SM00749">
    <property type="entry name" value="BON"/>
    <property type="match status" value="1"/>
</dbReference>
<evidence type="ECO:0000256" key="1">
    <source>
        <dbReference type="SAM" id="SignalP"/>
    </source>
</evidence>
<name>A0A1G9DPI8_9PSED</name>
<keyword evidence="1" id="KW-0732">Signal</keyword>
<sequence>MKQPFNKLAFATVAATALSLSLSHVAFAQSDESPRAQPAVLAANETIEKAEDAVSDTWITSKVKSAFIADSSLSGMDIKVETKQGVVSLSGVVGSDAERDLAIEKAKSIKGVVDVAADGLKTAD</sequence>
<dbReference type="InterPro" id="IPR051686">
    <property type="entry name" value="Lipoprotein_DolP"/>
</dbReference>
<dbReference type="Pfam" id="PF04972">
    <property type="entry name" value="BON"/>
    <property type="match status" value="1"/>
</dbReference>
<dbReference type="PROSITE" id="PS50914">
    <property type="entry name" value="BON"/>
    <property type="match status" value="1"/>
</dbReference>
<protein>
    <submittedName>
        <fullName evidence="3">Hyperosmotically inducible protein</fullName>
    </submittedName>
</protein>
<dbReference type="AlphaFoldDB" id="A0A1G9DPI8"/>
<dbReference type="Gene3D" id="3.30.1340.30">
    <property type="match status" value="1"/>
</dbReference>
<dbReference type="PANTHER" id="PTHR34606">
    <property type="entry name" value="BON DOMAIN-CONTAINING PROTEIN"/>
    <property type="match status" value="1"/>
</dbReference>
<reference evidence="3 4" key="1">
    <citation type="submission" date="2016-10" db="EMBL/GenBank/DDBJ databases">
        <authorList>
            <person name="de Groot N.N."/>
        </authorList>
    </citation>
    <scope>NUCLEOTIDE SEQUENCE [LARGE SCALE GENOMIC DNA]</scope>
    <source>
        <strain evidence="3 4">JCM 21544</strain>
    </source>
</reference>
<accession>A0A1G9DPI8</accession>
<dbReference type="EMBL" id="FNFD01000009">
    <property type="protein sequence ID" value="SDK65766.1"/>
    <property type="molecule type" value="Genomic_DNA"/>
</dbReference>
<evidence type="ECO:0000313" key="4">
    <source>
        <dbReference type="Proteomes" id="UP000198706"/>
    </source>
</evidence>
<dbReference type="InterPro" id="IPR014004">
    <property type="entry name" value="Transpt-assoc_nodulatn_dom_bac"/>
</dbReference>
<proteinExistence type="predicted"/>
<dbReference type="Proteomes" id="UP000198706">
    <property type="component" value="Unassembled WGS sequence"/>
</dbReference>
<gene>
    <name evidence="3" type="ORF">SAMN05216186_10957</name>
</gene>
<dbReference type="RefSeq" id="WP_084337240.1">
    <property type="nucleotide sequence ID" value="NZ_CBKZNZ010000084.1"/>
</dbReference>
<dbReference type="STRING" id="137658.SAMN05216186_10957"/>
<dbReference type="InterPro" id="IPR007055">
    <property type="entry name" value="BON_dom"/>
</dbReference>
<keyword evidence="4" id="KW-1185">Reference proteome</keyword>
<feature type="domain" description="BON" evidence="2">
    <location>
        <begin position="55"/>
        <end position="124"/>
    </location>
</feature>
<evidence type="ECO:0000259" key="2">
    <source>
        <dbReference type="PROSITE" id="PS50914"/>
    </source>
</evidence>
<dbReference type="OrthoDB" id="8910395at2"/>
<feature type="signal peptide" evidence="1">
    <location>
        <begin position="1"/>
        <end position="28"/>
    </location>
</feature>
<dbReference type="PANTHER" id="PTHR34606:SF15">
    <property type="entry name" value="BON DOMAIN-CONTAINING PROTEIN"/>
    <property type="match status" value="1"/>
</dbReference>